<accession>A0A836LAR0</accession>
<feature type="region of interest" description="Disordered" evidence="1">
    <location>
        <begin position="291"/>
        <end position="336"/>
    </location>
</feature>
<dbReference type="KEGG" id="phet:94289365"/>
<organism evidence="3 4">
    <name type="scientific">Porcisia hertigi</name>
    <dbReference type="NCBI Taxonomy" id="2761500"/>
    <lineage>
        <taxon>Eukaryota</taxon>
        <taxon>Discoba</taxon>
        <taxon>Euglenozoa</taxon>
        <taxon>Kinetoplastea</taxon>
        <taxon>Metakinetoplastina</taxon>
        <taxon>Trypanosomatida</taxon>
        <taxon>Trypanosomatidae</taxon>
        <taxon>Leishmaniinae</taxon>
        <taxon>Porcisia</taxon>
    </lineage>
</organism>
<dbReference type="OrthoDB" id="265427at2759"/>
<dbReference type="AlphaFoldDB" id="A0A836LAR0"/>
<dbReference type="GeneID" id="94289365"/>
<keyword evidence="2" id="KW-1133">Transmembrane helix</keyword>
<dbReference type="RefSeq" id="XP_067756078.1">
    <property type="nucleotide sequence ID" value="XM_067899288.1"/>
</dbReference>
<feature type="region of interest" description="Disordered" evidence="1">
    <location>
        <begin position="1"/>
        <end position="65"/>
    </location>
</feature>
<name>A0A836LAR0_9TRYP</name>
<feature type="transmembrane region" description="Helical" evidence="2">
    <location>
        <begin position="147"/>
        <end position="167"/>
    </location>
</feature>
<proteinExistence type="predicted"/>
<keyword evidence="2" id="KW-0472">Membrane</keyword>
<feature type="compositionally biased region" description="Polar residues" evidence="1">
    <location>
        <begin position="291"/>
        <end position="302"/>
    </location>
</feature>
<feature type="transmembrane region" description="Helical" evidence="2">
    <location>
        <begin position="403"/>
        <end position="421"/>
    </location>
</feature>
<protein>
    <submittedName>
        <fullName evidence="3">Uncharacterized protein</fullName>
    </submittedName>
</protein>
<evidence type="ECO:0000313" key="3">
    <source>
        <dbReference type="EMBL" id="KAG5501455.1"/>
    </source>
</evidence>
<dbReference type="Proteomes" id="UP000674318">
    <property type="component" value="Unassembled WGS sequence"/>
</dbReference>
<gene>
    <name evidence="3" type="ORF">JKF63_03284</name>
</gene>
<sequence>MPVSGAEDSQFPGAAMSTPPTDDGRSTNYANADAAASEGVPATSFRLQVPVDRDTTSSQQRRGGNLVLYVKSNDTESEAASRGTTRMAQLVPENGAGANSERGSLVEEYSENADQGQESLLSLLLSASTSAIESVRSMASGVTCKPLVTASLVLLYFILLDIVLLSGNERLNRVLRRMRAADNDALLLLSTNLLRQVTDAKREWKDALDGSSSDVVNRELEMAQQSVKGLERVYNRSVSRLHARLMFPGTVDDLFFLIEEHSTFDDRLRDLAAHEMNWVTTVMAGHAVQAGSSGVEASSPHTLDSADSATCASSSGSGDGCESLPADEERNADADLNPLRNVRLQRVDGDGTWARQESDSYSKLSYASVRGAAASRQQPGSTSAALSKQKGVRRVVRGVLSVLKNKCVAFLLMCALLSAVLRMG</sequence>
<keyword evidence="4" id="KW-1185">Reference proteome</keyword>
<evidence type="ECO:0000256" key="2">
    <source>
        <dbReference type="SAM" id="Phobius"/>
    </source>
</evidence>
<comment type="caution">
    <text evidence="3">The sequence shown here is derived from an EMBL/GenBank/DDBJ whole genome shotgun (WGS) entry which is preliminary data.</text>
</comment>
<dbReference type="EMBL" id="JAFJZO010000027">
    <property type="protein sequence ID" value="KAG5501455.1"/>
    <property type="molecule type" value="Genomic_DNA"/>
</dbReference>
<reference evidence="3 4" key="1">
    <citation type="submission" date="2021-02" db="EMBL/GenBank/DDBJ databases">
        <title>Porcisia hertigi Genome sequencing and assembly.</title>
        <authorList>
            <person name="Almutairi H."/>
            <person name="Gatherer D."/>
        </authorList>
    </citation>
    <scope>NUCLEOTIDE SEQUENCE [LARGE SCALE GENOMIC DNA]</scope>
    <source>
        <strain evidence="3 4">C119</strain>
    </source>
</reference>
<evidence type="ECO:0000256" key="1">
    <source>
        <dbReference type="SAM" id="MobiDB-lite"/>
    </source>
</evidence>
<keyword evidence="2" id="KW-0812">Transmembrane</keyword>
<feature type="compositionally biased region" description="Low complexity" evidence="1">
    <location>
        <begin position="305"/>
        <end position="323"/>
    </location>
</feature>
<evidence type="ECO:0000313" key="4">
    <source>
        <dbReference type="Proteomes" id="UP000674318"/>
    </source>
</evidence>